<dbReference type="PANTHER" id="PTHR14969:SF62">
    <property type="entry name" value="DECAPRENYLPHOSPHORYL-5-PHOSPHORIBOSE PHOSPHATASE RV3807C-RELATED"/>
    <property type="match status" value="1"/>
</dbReference>
<organism evidence="9 10">
    <name type="scientific">Saccharopolyspora oryzae</name>
    <dbReference type="NCBI Taxonomy" id="2997343"/>
    <lineage>
        <taxon>Bacteria</taxon>
        <taxon>Bacillati</taxon>
        <taxon>Actinomycetota</taxon>
        <taxon>Actinomycetes</taxon>
        <taxon>Pseudonocardiales</taxon>
        <taxon>Pseudonocardiaceae</taxon>
        <taxon>Saccharopolyspora</taxon>
    </lineage>
</organism>
<evidence type="ECO:0000256" key="2">
    <source>
        <dbReference type="ARBA" id="ARBA00022475"/>
    </source>
</evidence>
<evidence type="ECO:0000256" key="6">
    <source>
        <dbReference type="ARBA" id="ARBA00023136"/>
    </source>
</evidence>
<dbReference type="PANTHER" id="PTHR14969">
    <property type="entry name" value="SPHINGOSINE-1-PHOSPHATE PHOSPHOHYDROLASE"/>
    <property type="match status" value="1"/>
</dbReference>
<evidence type="ECO:0000313" key="9">
    <source>
        <dbReference type="EMBL" id="MDA3630688.1"/>
    </source>
</evidence>
<dbReference type="InterPro" id="IPR000326">
    <property type="entry name" value="PAP2/HPO"/>
</dbReference>
<evidence type="ECO:0000256" key="7">
    <source>
        <dbReference type="SAM" id="Phobius"/>
    </source>
</evidence>
<keyword evidence="3 7" id="KW-0812">Transmembrane</keyword>
<keyword evidence="5 7" id="KW-1133">Transmembrane helix</keyword>
<protein>
    <submittedName>
        <fullName evidence="9">Phosphatase PAP2 family protein</fullName>
    </submittedName>
</protein>
<dbReference type="Gene3D" id="1.20.144.10">
    <property type="entry name" value="Phosphatidic acid phosphatase type 2/haloperoxidase"/>
    <property type="match status" value="2"/>
</dbReference>
<evidence type="ECO:0000259" key="8">
    <source>
        <dbReference type="SMART" id="SM00014"/>
    </source>
</evidence>
<evidence type="ECO:0000256" key="5">
    <source>
        <dbReference type="ARBA" id="ARBA00022989"/>
    </source>
</evidence>
<dbReference type="SUPFAM" id="SSF48317">
    <property type="entry name" value="Acid phosphatase/Vanadium-dependent haloperoxidase"/>
    <property type="match status" value="1"/>
</dbReference>
<evidence type="ECO:0000313" key="10">
    <source>
        <dbReference type="Proteomes" id="UP001210380"/>
    </source>
</evidence>
<comment type="subcellular location">
    <subcellularLocation>
        <location evidence="1">Cell membrane</location>
        <topology evidence="1">Multi-pass membrane protein</topology>
    </subcellularLocation>
</comment>
<keyword evidence="10" id="KW-1185">Reference proteome</keyword>
<dbReference type="InterPro" id="IPR036938">
    <property type="entry name" value="PAP2/HPO_sf"/>
</dbReference>
<keyword evidence="4" id="KW-0378">Hydrolase</keyword>
<name>A0ABT4V9Q7_9PSEU</name>
<evidence type="ECO:0000256" key="4">
    <source>
        <dbReference type="ARBA" id="ARBA00022801"/>
    </source>
</evidence>
<comment type="caution">
    <text evidence="9">The sequence shown here is derived from an EMBL/GenBank/DDBJ whole genome shotgun (WGS) entry which is preliminary data.</text>
</comment>
<dbReference type="SMART" id="SM00014">
    <property type="entry name" value="acidPPc"/>
    <property type="match status" value="1"/>
</dbReference>
<dbReference type="Proteomes" id="UP001210380">
    <property type="component" value="Unassembled WGS sequence"/>
</dbReference>
<reference evidence="9 10" key="1">
    <citation type="submission" date="2022-11" db="EMBL/GenBank/DDBJ databases">
        <title>Draft genome sequence of Saccharopolyspora sp. WRP15-2 isolated from rhizosphere soils of wild rice in Thailand.</title>
        <authorList>
            <person name="Duangmal K."/>
            <person name="Kammanee S."/>
            <person name="Muangham S."/>
        </authorList>
    </citation>
    <scope>NUCLEOTIDE SEQUENCE [LARGE SCALE GENOMIC DNA]</scope>
    <source>
        <strain evidence="9 10">WRP15-2</strain>
    </source>
</reference>
<feature type="domain" description="Phosphatidic acid phosphatase type 2/haloperoxidase" evidence="8">
    <location>
        <begin position="76"/>
        <end position="188"/>
    </location>
</feature>
<keyword evidence="2" id="KW-1003">Cell membrane</keyword>
<dbReference type="RefSeq" id="WP_270953903.1">
    <property type="nucleotide sequence ID" value="NZ_JAQGLA010000113.1"/>
</dbReference>
<proteinExistence type="predicted"/>
<feature type="transmembrane region" description="Helical" evidence="7">
    <location>
        <begin position="151"/>
        <end position="169"/>
    </location>
</feature>
<gene>
    <name evidence="9" type="ORF">OU415_35040</name>
</gene>
<feature type="transmembrane region" description="Helical" evidence="7">
    <location>
        <begin position="41"/>
        <end position="63"/>
    </location>
</feature>
<feature type="transmembrane region" description="Helical" evidence="7">
    <location>
        <begin position="175"/>
        <end position="200"/>
    </location>
</feature>
<feature type="transmembrane region" description="Helical" evidence="7">
    <location>
        <begin position="75"/>
        <end position="93"/>
    </location>
</feature>
<dbReference type="EMBL" id="JAQGLA010000113">
    <property type="protein sequence ID" value="MDA3630688.1"/>
    <property type="molecule type" value="Genomic_DNA"/>
</dbReference>
<keyword evidence="6 7" id="KW-0472">Membrane</keyword>
<sequence length="228" mass="23882">MVQAGRTPAGAGNPDNAGGVPDISAELYRDVVGFAAGTPEWVQSFAAFFTEAALVLLFGFLLLSCWRARRMPARSMAIALLGVVAVGVAYALSEILKSLIQENRPCRAMHVTTIVECPAPGDWSFPSNHSVIAGAAAIGVLVAWRKLGIPALLLAMGAAFSRVFVGAHYPHDALVGLLFGALVSAVVVLLLAGVVAQLVLRLRGNRATGRALSADSEAEQPTMQIPRI</sequence>
<evidence type="ECO:0000256" key="3">
    <source>
        <dbReference type="ARBA" id="ARBA00022692"/>
    </source>
</evidence>
<evidence type="ECO:0000256" key="1">
    <source>
        <dbReference type="ARBA" id="ARBA00004651"/>
    </source>
</evidence>
<accession>A0ABT4V9Q7</accession>
<dbReference type="Pfam" id="PF01569">
    <property type="entry name" value="PAP2"/>
    <property type="match status" value="1"/>
</dbReference>